<evidence type="ECO:0000256" key="9">
    <source>
        <dbReference type="RuleBase" id="RU364092"/>
    </source>
</evidence>
<proteinExistence type="inferred from homology"/>
<feature type="transmembrane region" description="Helical" evidence="9">
    <location>
        <begin position="12"/>
        <end position="36"/>
    </location>
</feature>
<evidence type="ECO:0000313" key="12">
    <source>
        <dbReference type="Proteomes" id="UP001315278"/>
    </source>
</evidence>
<dbReference type="Pfam" id="PF01578">
    <property type="entry name" value="Cytochrom_C_asm"/>
    <property type="match status" value="1"/>
</dbReference>
<feature type="transmembrane region" description="Helical" evidence="9">
    <location>
        <begin position="61"/>
        <end position="81"/>
    </location>
</feature>
<evidence type="ECO:0000256" key="5">
    <source>
        <dbReference type="ARBA" id="ARBA00022692"/>
    </source>
</evidence>
<evidence type="ECO:0000256" key="7">
    <source>
        <dbReference type="ARBA" id="ARBA00022989"/>
    </source>
</evidence>
<reference evidence="12" key="1">
    <citation type="journal article" date="2021" name="ISME J.">
        <title>Evolutionary origin and ecological implication of a unique nif island in free-living Bradyrhizobium lineages.</title>
        <authorList>
            <person name="Tao J."/>
        </authorList>
    </citation>
    <scope>NUCLEOTIDE SEQUENCE [LARGE SCALE GENOMIC DNA]</scope>
    <source>
        <strain evidence="12">SZCCT0434</strain>
    </source>
</reference>
<comment type="function">
    <text evidence="1 9">Required for the export of heme to the periplasm for the biogenesis of c-type cytochromes.</text>
</comment>
<dbReference type="InterPro" id="IPR002541">
    <property type="entry name" value="Cyt_c_assembly"/>
</dbReference>
<dbReference type="RefSeq" id="WP_212395736.1">
    <property type="nucleotide sequence ID" value="NZ_JAFCJH010000012.1"/>
</dbReference>
<dbReference type="EMBL" id="JAFCJH010000012">
    <property type="protein sequence ID" value="MBR0796538.1"/>
    <property type="molecule type" value="Genomic_DNA"/>
</dbReference>
<evidence type="ECO:0000256" key="6">
    <source>
        <dbReference type="ARBA" id="ARBA00022748"/>
    </source>
</evidence>
<keyword evidence="12" id="KW-1185">Reference proteome</keyword>
<dbReference type="PANTHER" id="PTHR30071">
    <property type="entry name" value="HEME EXPORTER PROTEIN C"/>
    <property type="match status" value="1"/>
</dbReference>
<dbReference type="PANTHER" id="PTHR30071:SF1">
    <property type="entry name" value="CYTOCHROME B_B6 PROTEIN-RELATED"/>
    <property type="match status" value="1"/>
</dbReference>
<feature type="transmembrane region" description="Helical" evidence="9">
    <location>
        <begin position="155"/>
        <end position="177"/>
    </location>
</feature>
<organism evidence="11 12">
    <name type="scientific">Bradyrhizobium jicamae</name>
    <dbReference type="NCBI Taxonomy" id="280332"/>
    <lineage>
        <taxon>Bacteria</taxon>
        <taxon>Pseudomonadati</taxon>
        <taxon>Pseudomonadota</taxon>
        <taxon>Alphaproteobacteria</taxon>
        <taxon>Hyphomicrobiales</taxon>
        <taxon>Nitrobacteraceae</taxon>
        <taxon>Bradyrhizobium</taxon>
    </lineage>
</organism>
<dbReference type="Proteomes" id="UP001315278">
    <property type="component" value="Unassembled WGS sequence"/>
</dbReference>
<evidence type="ECO:0000256" key="2">
    <source>
        <dbReference type="ARBA" id="ARBA00004141"/>
    </source>
</evidence>
<comment type="subcellular location">
    <subcellularLocation>
        <location evidence="9">Cell inner membrane</location>
    </subcellularLocation>
    <subcellularLocation>
        <location evidence="2">Membrane</location>
        <topology evidence="2">Multi-pass membrane protein</topology>
    </subcellularLocation>
</comment>
<comment type="caution">
    <text evidence="11">The sequence shown here is derived from an EMBL/GenBank/DDBJ whole genome shotgun (WGS) entry which is preliminary data.</text>
</comment>
<accession>A0ABS5FIB4</accession>
<name>A0ABS5FIB4_9BRAD</name>
<evidence type="ECO:0000313" key="11">
    <source>
        <dbReference type="EMBL" id="MBR0796538.1"/>
    </source>
</evidence>
<sequence>MTLTDLANPTRFLALTTRILPWLAGATTVLLAIGLYQSAMAPDDYQQGATVKIMFIHVPNAWLSMFVWGVMSVAALGTLVWRHPLADVAAKAAAPIGAAFTFLALVTGSLWGRPMWGTYWEWDARLTSVLILFLMYLGLIALWRSVEDPSRAARAAAILTLVGAINIPIIKFSVDWWNTLHQPASVFRMGGPTLDKAFLWPLLVMALAFSLLFITLHLAAMRNEILRRRVRSLQMMQASRVAFSSEVGAGSRDGHASNEIGAA</sequence>
<keyword evidence="6 9" id="KW-0201">Cytochrome c-type biogenesis</keyword>
<dbReference type="InterPro" id="IPR003557">
    <property type="entry name" value="Cyt_c_biogenesis_CcmC"/>
</dbReference>
<dbReference type="PRINTS" id="PR01386">
    <property type="entry name" value="CCMCBIOGNSIS"/>
</dbReference>
<evidence type="ECO:0000256" key="1">
    <source>
        <dbReference type="ARBA" id="ARBA00002442"/>
    </source>
</evidence>
<feature type="domain" description="Cytochrome c assembly protein" evidence="10">
    <location>
        <begin position="6"/>
        <end position="181"/>
    </location>
</feature>
<dbReference type="NCBIfam" id="TIGR01191">
    <property type="entry name" value="ccmC"/>
    <property type="match status" value="1"/>
</dbReference>
<keyword evidence="8 9" id="KW-0472">Membrane</keyword>
<dbReference type="InterPro" id="IPR045062">
    <property type="entry name" value="Cyt_c_biogenesis_CcsA/CcmC"/>
</dbReference>
<comment type="similarity">
    <text evidence="3 9">Belongs to the CcmC/CycZ/HelC family.</text>
</comment>
<evidence type="ECO:0000259" key="10">
    <source>
        <dbReference type="Pfam" id="PF01578"/>
    </source>
</evidence>
<keyword evidence="9" id="KW-0813">Transport</keyword>
<feature type="transmembrane region" description="Helical" evidence="9">
    <location>
        <begin position="93"/>
        <end position="112"/>
    </location>
</feature>
<evidence type="ECO:0000256" key="4">
    <source>
        <dbReference type="ARBA" id="ARBA00016463"/>
    </source>
</evidence>
<keyword evidence="7 9" id="KW-1133">Transmembrane helix</keyword>
<gene>
    <name evidence="9" type="primary">ccmC</name>
    <name evidence="11" type="ORF">JQ615_14175</name>
</gene>
<keyword evidence="9" id="KW-0997">Cell inner membrane</keyword>
<keyword evidence="5 9" id="KW-0812">Transmembrane</keyword>
<keyword evidence="9" id="KW-1003">Cell membrane</keyword>
<feature type="transmembrane region" description="Helical" evidence="9">
    <location>
        <begin position="197"/>
        <end position="219"/>
    </location>
</feature>
<protein>
    <recommendedName>
        <fullName evidence="4 9">Heme exporter protein C</fullName>
    </recommendedName>
    <alternativeName>
        <fullName evidence="9">Cytochrome c-type biogenesis protein</fullName>
    </alternativeName>
</protein>
<feature type="transmembrane region" description="Helical" evidence="9">
    <location>
        <begin position="124"/>
        <end position="143"/>
    </location>
</feature>
<evidence type="ECO:0000256" key="8">
    <source>
        <dbReference type="ARBA" id="ARBA00023136"/>
    </source>
</evidence>
<evidence type="ECO:0000256" key="3">
    <source>
        <dbReference type="ARBA" id="ARBA00005840"/>
    </source>
</evidence>